<keyword evidence="1" id="KW-0812">Transmembrane</keyword>
<accession>H2XMW6</accession>
<keyword evidence="1" id="KW-1133">Transmembrane helix</keyword>
<proteinExistence type="predicted"/>
<reference evidence="2" key="2">
    <citation type="submission" date="2025-08" db="UniProtKB">
        <authorList>
            <consortium name="Ensembl"/>
        </authorList>
    </citation>
    <scope>IDENTIFICATION</scope>
</reference>
<reference evidence="2" key="3">
    <citation type="submission" date="2025-09" db="UniProtKB">
        <authorList>
            <consortium name="Ensembl"/>
        </authorList>
    </citation>
    <scope>IDENTIFICATION</scope>
</reference>
<dbReference type="GeneTree" id="ENSGT00660000097229"/>
<dbReference type="Ensembl" id="ENSCINT00000033043.1">
    <property type="protein sequence ID" value="ENSCINP00000030999.1"/>
    <property type="gene ID" value="ENSCING00000023404.1"/>
</dbReference>
<sequence length="97" mass="10856">MPPMMFPPSNPGPGPELGDEHIPYDILNNNGPMLVFIFLVLVMMCCLLFCWCVAKCYILAALDESTVQNYINYKRLGRSVIWADDVTDSDVTSPAVR</sequence>
<keyword evidence="1" id="KW-0472">Membrane</keyword>
<dbReference type="HOGENOM" id="CLU_2351905_0_0_1"/>
<dbReference type="InParanoid" id="H2XMW6"/>
<dbReference type="Proteomes" id="UP000008144">
    <property type="component" value="Unassembled WGS sequence"/>
</dbReference>
<feature type="transmembrane region" description="Helical" evidence="1">
    <location>
        <begin position="33"/>
        <end position="54"/>
    </location>
</feature>
<evidence type="ECO:0000256" key="1">
    <source>
        <dbReference type="SAM" id="Phobius"/>
    </source>
</evidence>
<name>H2XMW6_CIOIN</name>
<keyword evidence="3" id="KW-1185">Reference proteome</keyword>
<reference evidence="3" key="1">
    <citation type="journal article" date="2002" name="Science">
        <title>The draft genome of Ciona intestinalis: insights into chordate and vertebrate origins.</title>
        <authorList>
            <person name="Dehal P."/>
            <person name="Satou Y."/>
            <person name="Campbell R.K."/>
            <person name="Chapman J."/>
            <person name="Degnan B."/>
            <person name="De Tomaso A."/>
            <person name="Davidson B."/>
            <person name="Di Gregorio A."/>
            <person name="Gelpke M."/>
            <person name="Goodstein D.M."/>
            <person name="Harafuji N."/>
            <person name="Hastings K.E."/>
            <person name="Ho I."/>
            <person name="Hotta K."/>
            <person name="Huang W."/>
            <person name="Kawashima T."/>
            <person name="Lemaire P."/>
            <person name="Martinez D."/>
            <person name="Meinertzhagen I.A."/>
            <person name="Necula S."/>
            <person name="Nonaka M."/>
            <person name="Putnam N."/>
            <person name="Rash S."/>
            <person name="Saiga H."/>
            <person name="Satake M."/>
            <person name="Terry A."/>
            <person name="Yamada L."/>
            <person name="Wang H.G."/>
            <person name="Awazu S."/>
            <person name="Azumi K."/>
            <person name="Boore J."/>
            <person name="Branno M."/>
            <person name="Chin-Bow S."/>
            <person name="DeSantis R."/>
            <person name="Doyle S."/>
            <person name="Francino P."/>
            <person name="Keys D.N."/>
            <person name="Haga S."/>
            <person name="Hayashi H."/>
            <person name="Hino K."/>
            <person name="Imai K.S."/>
            <person name="Inaba K."/>
            <person name="Kano S."/>
            <person name="Kobayashi K."/>
            <person name="Kobayashi M."/>
            <person name="Lee B.I."/>
            <person name="Makabe K.W."/>
            <person name="Manohar C."/>
            <person name="Matassi G."/>
            <person name="Medina M."/>
            <person name="Mochizuki Y."/>
            <person name="Mount S."/>
            <person name="Morishita T."/>
            <person name="Miura S."/>
            <person name="Nakayama A."/>
            <person name="Nishizaka S."/>
            <person name="Nomoto H."/>
            <person name="Ohta F."/>
            <person name="Oishi K."/>
            <person name="Rigoutsos I."/>
            <person name="Sano M."/>
            <person name="Sasaki A."/>
            <person name="Sasakura Y."/>
            <person name="Shoguchi E."/>
            <person name="Shin-i T."/>
            <person name="Spagnuolo A."/>
            <person name="Stainier D."/>
            <person name="Suzuki M.M."/>
            <person name="Tassy O."/>
            <person name="Takatori N."/>
            <person name="Tokuoka M."/>
            <person name="Yagi K."/>
            <person name="Yoshizaki F."/>
            <person name="Wada S."/>
            <person name="Zhang C."/>
            <person name="Hyatt P.D."/>
            <person name="Larimer F."/>
            <person name="Detter C."/>
            <person name="Doggett N."/>
            <person name="Glavina T."/>
            <person name="Hawkins T."/>
            <person name="Richardson P."/>
            <person name="Lucas S."/>
            <person name="Kohara Y."/>
            <person name="Levine M."/>
            <person name="Satoh N."/>
            <person name="Rokhsar D.S."/>
        </authorList>
    </citation>
    <scope>NUCLEOTIDE SEQUENCE [LARGE SCALE GENOMIC DNA]</scope>
</reference>
<protein>
    <submittedName>
        <fullName evidence="2">Uncharacterized protein</fullName>
    </submittedName>
</protein>
<dbReference type="AlphaFoldDB" id="H2XMW6"/>
<organism evidence="2 3">
    <name type="scientific">Ciona intestinalis</name>
    <name type="common">Transparent sea squirt</name>
    <name type="synonym">Ascidia intestinalis</name>
    <dbReference type="NCBI Taxonomy" id="7719"/>
    <lineage>
        <taxon>Eukaryota</taxon>
        <taxon>Metazoa</taxon>
        <taxon>Chordata</taxon>
        <taxon>Tunicata</taxon>
        <taxon>Ascidiacea</taxon>
        <taxon>Phlebobranchia</taxon>
        <taxon>Cionidae</taxon>
        <taxon>Ciona</taxon>
    </lineage>
</organism>
<evidence type="ECO:0000313" key="2">
    <source>
        <dbReference type="Ensembl" id="ENSCINP00000030999.1"/>
    </source>
</evidence>
<evidence type="ECO:0000313" key="3">
    <source>
        <dbReference type="Proteomes" id="UP000008144"/>
    </source>
</evidence>